<dbReference type="OrthoDB" id="7585155at2"/>
<evidence type="ECO:0008006" key="5">
    <source>
        <dbReference type="Google" id="ProtNLM"/>
    </source>
</evidence>
<dbReference type="EMBL" id="WTYB01000001">
    <property type="protein sequence ID" value="MXP37617.1"/>
    <property type="molecule type" value="Genomic_DNA"/>
</dbReference>
<evidence type="ECO:0000313" key="1">
    <source>
        <dbReference type="EMBL" id="MBB3774739.1"/>
    </source>
</evidence>
<accession>A0A6I4UJ47</accession>
<dbReference type="SUPFAM" id="SSF74653">
    <property type="entry name" value="TolA/TonB C-terminal domain"/>
    <property type="match status" value="1"/>
</dbReference>
<reference evidence="1 4" key="2">
    <citation type="submission" date="2020-08" db="EMBL/GenBank/DDBJ databases">
        <title>Genomic Encyclopedia of Type Strains, Phase IV (KMG-IV): sequencing the most valuable type-strain genomes for metagenomic binning, comparative biology and taxonomic classification.</title>
        <authorList>
            <person name="Goeker M."/>
        </authorList>
    </citation>
    <scope>NUCLEOTIDE SEQUENCE [LARGE SCALE GENOMIC DNA]</scope>
    <source>
        <strain evidence="1 4">DSM 8510</strain>
    </source>
</reference>
<keyword evidence="4" id="KW-1185">Reference proteome</keyword>
<evidence type="ECO:0000313" key="2">
    <source>
        <dbReference type="EMBL" id="MXP37617.1"/>
    </source>
</evidence>
<dbReference type="EMBL" id="JACICE010000001">
    <property type="protein sequence ID" value="MBB3774739.1"/>
    <property type="molecule type" value="Genomic_DNA"/>
</dbReference>
<sequence length="280" mass="30399">MAEPVVVEPGSQWSVDFDKNKCRMIRLFGPESDRNVLILEQYTPGATFSMTVGGSAVGSITADRASTIRFWPDAAPAKHEPLVGPLEGYGRSLFFLSVGLIAPDKAKPDPKAPAPSAPMLDASLAAHVRFVEIGDADGQVRLMTGPLDRPVRVMNECLLDLIGSWGLDPEQHRTATRNARLLNEQAAMQKLYSYLPWSRIGKNNEMAVMRIRLITSADGKVESCALVENTDPKLEAATCKGLKQARLEPALDAAGEPMRSHLAITMYFGPVVTVMQSIPG</sequence>
<dbReference type="AlphaFoldDB" id="A0A6I4UJ47"/>
<proteinExistence type="predicted"/>
<reference evidence="2 3" key="1">
    <citation type="submission" date="2019-12" db="EMBL/GenBank/DDBJ databases">
        <title>Genomic-based taxomic classification of the family Erythrobacteraceae.</title>
        <authorList>
            <person name="Xu L."/>
        </authorList>
    </citation>
    <scope>NUCLEOTIDE SEQUENCE [LARGE SCALE GENOMIC DNA]</scope>
    <source>
        <strain evidence="2 3">JCM 10282</strain>
    </source>
</reference>
<evidence type="ECO:0000313" key="4">
    <source>
        <dbReference type="Proteomes" id="UP000548685"/>
    </source>
</evidence>
<name>A0A6I4UJ47_9SPHN</name>
<dbReference type="Proteomes" id="UP000548685">
    <property type="component" value="Unassembled WGS sequence"/>
</dbReference>
<evidence type="ECO:0000313" key="3">
    <source>
        <dbReference type="Proteomes" id="UP000430021"/>
    </source>
</evidence>
<dbReference type="RefSeq" id="WP_160759740.1">
    <property type="nucleotide sequence ID" value="NZ_BAAADZ010000002.1"/>
</dbReference>
<comment type="caution">
    <text evidence="2">The sequence shown here is derived from an EMBL/GenBank/DDBJ whole genome shotgun (WGS) entry which is preliminary data.</text>
</comment>
<protein>
    <recommendedName>
        <fullName evidence="5">TonB C-terminal domain-containing protein</fullName>
    </recommendedName>
</protein>
<dbReference type="Proteomes" id="UP000430021">
    <property type="component" value="Unassembled WGS sequence"/>
</dbReference>
<gene>
    <name evidence="1" type="ORF">FHS52_000682</name>
    <name evidence="2" type="ORF">GRI59_03180</name>
</gene>
<organism evidence="2 3">
    <name type="scientific">Erythrobacter ramosus</name>
    <dbReference type="NCBI Taxonomy" id="35811"/>
    <lineage>
        <taxon>Bacteria</taxon>
        <taxon>Pseudomonadati</taxon>
        <taxon>Pseudomonadota</taxon>
        <taxon>Alphaproteobacteria</taxon>
        <taxon>Sphingomonadales</taxon>
        <taxon>Erythrobacteraceae</taxon>
        <taxon>Erythrobacter/Porphyrobacter group</taxon>
        <taxon>Erythrobacter</taxon>
    </lineage>
</organism>